<dbReference type="AlphaFoldDB" id="A0A437MWL4"/>
<dbReference type="EMBL" id="SACK01000002">
    <property type="protein sequence ID" value="RVU02061.1"/>
    <property type="molecule type" value="Genomic_DNA"/>
</dbReference>
<comment type="caution">
    <text evidence="1">The sequence shown here is derived from an EMBL/GenBank/DDBJ whole genome shotgun (WGS) entry which is preliminary data.</text>
</comment>
<evidence type="ECO:0000313" key="2">
    <source>
        <dbReference type="Proteomes" id="UP000282759"/>
    </source>
</evidence>
<evidence type="ECO:0008006" key="3">
    <source>
        <dbReference type="Google" id="ProtNLM"/>
    </source>
</evidence>
<keyword evidence="2" id="KW-1185">Reference proteome</keyword>
<gene>
    <name evidence="1" type="ORF">EOD41_08920</name>
</gene>
<dbReference type="RefSeq" id="WP_127704426.1">
    <property type="nucleotide sequence ID" value="NZ_SACK01000002.1"/>
</dbReference>
<accession>A0A437MWL4</accession>
<sequence>MFVYSRMSDNNTILQISAFAGLAGALLTQVLTGTFTYLNDRRKQKNDVRNQYRSRMVEVGESFYFMNGELMSMIKKNIAYWTNRRDDRSLTTLQYLKNEMEELDAYQNKLNTENWKYNLASIYFDLPFTMQEMLETNRTSHQLYLKVLDLSDHIRNSPSEETETLFKTYHLAVFDLCTHYDKLYHRMEQNMHAVKSQLLTGFFKA</sequence>
<proteinExistence type="predicted"/>
<organism evidence="1 2">
    <name type="scientific">Mucilaginibacter limnophilus</name>
    <dbReference type="NCBI Taxonomy" id="1932778"/>
    <lineage>
        <taxon>Bacteria</taxon>
        <taxon>Pseudomonadati</taxon>
        <taxon>Bacteroidota</taxon>
        <taxon>Sphingobacteriia</taxon>
        <taxon>Sphingobacteriales</taxon>
        <taxon>Sphingobacteriaceae</taxon>
        <taxon>Mucilaginibacter</taxon>
    </lineage>
</organism>
<name>A0A437MWL4_9SPHI</name>
<dbReference type="OrthoDB" id="793096at2"/>
<dbReference type="Proteomes" id="UP000282759">
    <property type="component" value="Unassembled WGS sequence"/>
</dbReference>
<protein>
    <recommendedName>
        <fullName evidence="3">DUF4760 domain-containing protein</fullName>
    </recommendedName>
</protein>
<evidence type="ECO:0000313" key="1">
    <source>
        <dbReference type="EMBL" id="RVU02061.1"/>
    </source>
</evidence>
<reference evidence="1 2" key="1">
    <citation type="submission" date="2019-01" db="EMBL/GenBank/DDBJ databases">
        <authorList>
            <person name="Chen W.-M."/>
        </authorList>
    </citation>
    <scope>NUCLEOTIDE SEQUENCE [LARGE SCALE GENOMIC DNA]</scope>
    <source>
        <strain evidence="1 2">YBJ-36</strain>
    </source>
</reference>